<dbReference type="Gene3D" id="1.20.1660.10">
    <property type="entry name" value="Hypothetical protein (EF3068)"/>
    <property type="match status" value="1"/>
</dbReference>
<dbReference type="EMBL" id="QGTW01000002">
    <property type="protein sequence ID" value="PWW31089.1"/>
    <property type="molecule type" value="Genomic_DNA"/>
</dbReference>
<dbReference type="InterPro" id="IPR016024">
    <property type="entry name" value="ARM-type_fold"/>
</dbReference>
<organism evidence="1 2">
    <name type="scientific">Cytobacillus oceanisediminis</name>
    <dbReference type="NCBI Taxonomy" id="665099"/>
    <lineage>
        <taxon>Bacteria</taxon>
        <taxon>Bacillati</taxon>
        <taxon>Bacillota</taxon>
        <taxon>Bacilli</taxon>
        <taxon>Bacillales</taxon>
        <taxon>Bacillaceae</taxon>
        <taxon>Cytobacillus</taxon>
    </lineage>
</organism>
<comment type="caution">
    <text evidence="1">The sequence shown here is derived from an EMBL/GenBank/DDBJ whole genome shotgun (WGS) entry which is preliminary data.</text>
</comment>
<gene>
    <name evidence="1" type="ORF">DFO73_10283</name>
</gene>
<name>A0A2V3A5Q0_9BACI</name>
<accession>A0A2V3A5Q0</accession>
<dbReference type="SUPFAM" id="SSF48371">
    <property type="entry name" value="ARM repeat"/>
    <property type="match status" value="1"/>
</dbReference>
<dbReference type="AlphaFoldDB" id="A0A2V3A5Q0"/>
<dbReference type="InterPro" id="IPR014825">
    <property type="entry name" value="DNA_alkylation"/>
</dbReference>
<dbReference type="CDD" id="cd07064">
    <property type="entry name" value="AlkD_like_1"/>
    <property type="match status" value="1"/>
</dbReference>
<dbReference type="RefSeq" id="WP_110063639.1">
    <property type="nucleotide sequence ID" value="NZ_QGTW01000002.1"/>
</dbReference>
<dbReference type="PANTHER" id="PTHR34070">
    <property type="entry name" value="ARMADILLO-TYPE FOLD"/>
    <property type="match status" value="1"/>
</dbReference>
<dbReference type="Gene3D" id="1.25.40.290">
    <property type="entry name" value="ARM repeat domains"/>
    <property type="match status" value="1"/>
</dbReference>
<dbReference type="Proteomes" id="UP000247150">
    <property type="component" value="Unassembled WGS sequence"/>
</dbReference>
<dbReference type="PANTHER" id="PTHR34070:SF1">
    <property type="entry name" value="DNA ALKYLATION REPAIR PROTEIN"/>
    <property type="match status" value="1"/>
</dbReference>
<evidence type="ECO:0000313" key="2">
    <source>
        <dbReference type="Proteomes" id="UP000247150"/>
    </source>
</evidence>
<proteinExistence type="predicted"/>
<dbReference type="Pfam" id="PF08713">
    <property type="entry name" value="DNA_alkylation"/>
    <property type="match status" value="1"/>
</dbReference>
<evidence type="ECO:0000313" key="1">
    <source>
        <dbReference type="EMBL" id="PWW31089.1"/>
    </source>
</evidence>
<dbReference type="OrthoDB" id="9775346at2"/>
<sequence length="230" mass="27385">MDITLLIKLFEENRCEEKAIPMQNYMKNKFPYLGIKTPERRILLKKFFNETGLLKQEFKPDFVEALWEMEEREYQNAALDYIGKFTKKLEKRHFGLIEKLIVSKSWWDTVDMLASHAVGAIAEKHPEVIKERIDGWASGNNMWLRRTAILFQLKYKDHTDEELLYRYILQNNESREFFIQKAIGWALREYSKTNHASVKLFIDSNLLAKLSVREGSKYLNENEEHVRMAK</sequence>
<reference evidence="1 2" key="1">
    <citation type="submission" date="2018-05" db="EMBL/GenBank/DDBJ databases">
        <title>Freshwater and sediment microbial communities from various areas in North America, analyzing microbe dynamics in response to fracking.</title>
        <authorList>
            <person name="Lamendella R."/>
        </authorList>
    </citation>
    <scope>NUCLEOTIDE SEQUENCE [LARGE SCALE GENOMIC DNA]</scope>
    <source>
        <strain evidence="1 2">15_TX</strain>
    </source>
</reference>
<protein>
    <submittedName>
        <fullName evidence="1">DNA-7-methylguanine glycosylase</fullName>
    </submittedName>
</protein>